<gene>
    <name evidence="2" type="ORF">RT717_09550</name>
</gene>
<dbReference type="RefSeq" id="WP_317491510.1">
    <property type="nucleotide sequence ID" value="NZ_CP136051.1"/>
</dbReference>
<evidence type="ECO:0000313" key="2">
    <source>
        <dbReference type="EMBL" id="WOK08879.1"/>
    </source>
</evidence>
<accession>A0ABZ0IXM1</accession>
<dbReference type="EMBL" id="CP136051">
    <property type="protein sequence ID" value="WOK08879.1"/>
    <property type="molecule type" value="Genomic_DNA"/>
</dbReference>
<organism evidence="2 3">
    <name type="scientific">Imperialibacter roseus</name>
    <dbReference type="NCBI Taxonomy" id="1324217"/>
    <lineage>
        <taxon>Bacteria</taxon>
        <taxon>Pseudomonadati</taxon>
        <taxon>Bacteroidota</taxon>
        <taxon>Cytophagia</taxon>
        <taxon>Cytophagales</taxon>
        <taxon>Flammeovirgaceae</taxon>
        <taxon>Imperialibacter</taxon>
    </lineage>
</organism>
<feature type="chain" id="PRO_5045466871" evidence="1">
    <location>
        <begin position="19"/>
        <end position="366"/>
    </location>
</feature>
<reference evidence="2 3" key="1">
    <citation type="journal article" date="2023" name="Microbiol. Resour. Announc.">
        <title>Complete Genome Sequence of Imperialibacter roseus strain P4T.</title>
        <authorList>
            <person name="Tizabi D.R."/>
            <person name="Bachvaroff T."/>
            <person name="Hill R.T."/>
        </authorList>
    </citation>
    <scope>NUCLEOTIDE SEQUENCE [LARGE SCALE GENOMIC DNA]</scope>
    <source>
        <strain evidence="2 3">P4T</strain>
    </source>
</reference>
<evidence type="ECO:0000313" key="3">
    <source>
        <dbReference type="Proteomes" id="UP001302349"/>
    </source>
</evidence>
<sequence>MKKLLTILFSMLFFIASAEEKSLKANFKDGNPNIKSINAMTFGPEGILFIGDSKSASIVALDTKDAKATEAPAKIEMKNVDVAIAAALGTTADKISIQDMAVNPISNVPYFAVHNQDGTPVLLKLVGEKIEWVPLDKVSYSSRGIANAYAEDYKDDRGRAQRVWTVSDIEFKNGKVMVTGLSNAEFSSTFRTMAFPFGNSQDDASLEIYHAAHGRFETYAPVKTFTTSTINGKDYLVASYTCTPLVLFPMDELKGGKHIKGRTVAEFGAGNTPLDMIVINKGGESFLLMANSNRSVMKVRFSDIAGFEGSLTEPIEEPGKTGGVNFIALPMVNVVQLDKLGDKNFVMLKREANGDLNLITGNDFWL</sequence>
<evidence type="ECO:0000256" key="1">
    <source>
        <dbReference type="SAM" id="SignalP"/>
    </source>
</evidence>
<dbReference type="Proteomes" id="UP001302349">
    <property type="component" value="Chromosome"/>
</dbReference>
<feature type="signal peptide" evidence="1">
    <location>
        <begin position="1"/>
        <end position="18"/>
    </location>
</feature>
<name>A0ABZ0IXM1_9BACT</name>
<keyword evidence="1" id="KW-0732">Signal</keyword>
<keyword evidence="3" id="KW-1185">Reference proteome</keyword>
<proteinExistence type="predicted"/>
<dbReference type="SUPFAM" id="SSF101898">
    <property type="entry name" value="NHL repeat"/>
    <property type="match status" value="1"/>
</dbReference>
<protein>
    <submittedName>
        <fullName evidence="2">Uncharacterized protein</fullName>
    </submittedName>
</protein>